<dbReference type="RefSeq" id="WP_006288892.1">
    <property type="nucleotide sequence ID" value="NZ_AP012333.1"/>
</dbReference>
<keyword evidence="2" id="KW-0812">Transmembrane</keyword>
<dbReference type="HOGENOM" id="CLU_123281_0_2_11"/>
<organism evidence="3 4">
    <name type="scientific">Parascardovia denticolens DSM 10105 = JCM 12538</name>
    <dbReference type="NCBI Taxonomy" id="864564"/>
    <lineage>
        <taxon>Bacteria</taxon>
        <taxon>Bacillati</taxon>
        <taxon>Actinomycetota</taxon>
        <taxon>Actinomycetes</taxon>
        <taxon>Bifidobacteriales</taxon>
        <taxon>Bifidobacteriaceae</taxon>
        <taxon>Parascardovia</taxon>
    </lineage>
</organism>
<feature type="region of interest" description="Disordered" evidence="1">
    <location>
        <begin position="144"/>
        <end position="176"/>
    </location>
</feature>
<feature type="transmembrane region" description="Helical" evidence="2">
    <location>
        <begin position="7"/>
        <end position="29"/>
    </location>
</feature>
<evidence type="ECO:0000313" key="3">
    <source>
        <dbReference type="EMBL" id="EFT83473.1"/>
    </source>
</evidence>
<feature type="transmembrane region" description="Helical" evidence="2">
    <location>
        <begin position="80"/>
        <end position="97"/>
    </location>
</feature>
<dbReference type="EMBL" id="AEON01000001">
    <property type="protein sequence ID" value="EFT83473.1"/>
    <property type="molecule type" value="Genomic_DNA"/>
</dbReference>
<gene>
    <name evidence="3" type="ORF">HMPREF0620_0478</name>
</gene>
<feature type="transmembrane region" description="Helical" evidence="2">
    <location>
        <begin position="41"/>
        <end position="59"/>
    </location>
</feature>
<dbReference type="Pfam" id="PF11377">
    <property type="entry name" value="DUF3180"/>
    <property type="match status" value="1"/>
</dbReference>
<reference evidence="3 4" key="1">
    <citation type="submission" date="2010-12" db="EMBL/GenBank/DDBJ databases">
        <authorList>
            <person name="Muzny D."/>
            <person name="Qin X."/>
            <person name="Buhay C."/>
            <person name="Dugan-Rocha S."/>
            <person name="Ding Y."/>
            <person name="Chen G."/>
            <person name="Hawes A."/>
            <person name="Holder M."/>
            <person name="Jhangiani S."/>
            <person name="Johnson A."/>
            <person name="Khan Z."/>
            <person name="Li Z."/>
            <person name="Liu W."/>
            <person name="Liu X."/>
            <person name="Perez L."/>
            <person name="Shen H."/>
            <person name="Wang Q."/>
            <person name="Watt J."/>
            <person name="Xi L."/>
            <person name="Xin Y."/>
            <person name="Zhou J."/>
            <person name="Deng J."/>
            <person name="Jiang H."/>
            <person name="Liu Y."/>
            <person name="Qu J."/>
            <person name="Song X.-Z."/>
            <person name="Zhang L."/>
            <person name="Villasana D."/>
            <person name="Johnson A."/>
            <person name="Liu J."/>
            <person name="Liyanage D."/>
            <person name="Lorensuhewa L."/>
            <person name="Robinson T."/>
            <person name="Song A."/>
            <person name="Song B.-B."/>
            <person name="Dinh H."/>
            <person name="Thornton R."/>
            <person name="Coyle M."/>
            <person name="Francisco L."/>
            <person name="Jackson L."/>
            <person name="Javaid M."/>
            <person name="Korchina V."/>
            <person name="Kovar C."/>
            <person name="Mata R."/>
            <person name="Mathew T."/>
            <person name="Ngo R."/>
            <person name="Nguyen L."/>
            <person name="Nguyen N."/>
            <person name="Okwuonu G."/>
            <person name="Ongeri F."/>
            <person name="Pham C."/>
            <person name="Simmons D."/>
            <person name="Wilczek-Boney K."/>
            <person name="Hale W."/>
            <person name="Jakkamsetti A."/>
            <person name="Pham P."/>
            <person name="Ruth R."/>
            <person name="San Lucas F."/>
            <person name="Warren J."/>
            <person name="Zhang J."/>
            <person name="Zhao Z."/>
            <person name="Zhou C."/>
            <person name="Zhu D."/>
            <person name="Lee S."/>
            <person name="Bess C."/>
            <person name="Blankenburg K."/>
            <person name="Forbes L."/>
            <person name="Fu Q."/>
            <person name="Gubbala S."/>
            <person name="Hirani K."/>
            <person name="Jayaseelan J.C."/>
            <person name="Lara F."/>
            <person name="Munidasa M."/>
            <person name="Palculict T."/>
            <person name="Patil S."/>
            <person name="Pu L.-L."/>
            <person name="Saada N."/>
            <person name="Tang L."/>
            <person name="Weissenberger G."/>
            <person name="Zhu Y."/>
            <person name="Hemphill L."/>
            <person name="Shang Y."/>
            <person name="Youmans B."/>
            <person name="Ayvaz T."/>
            <person name="Ross M."/>
            <person name="Santibanez J."/>
            <person name="Aqrawi P."/>
            <person name="Gross S."/>
            <person name="Joshi V."/>
            <person name="Fowler G."/>
            <person name="Nazareth L."/>
            <person name="Reid J."/>
            <person name="Worley K."/>
            <person name="Petrosino J."/>
            <person name="Highlander S."/>
            <person name="Gibbs R."/>
        </authorList>
    </citation>
    <scope>NUCLEOTIDE SEQUENCE [LARGE SCALE GENOMIC DNA]</scope>
    <source>
        <strain evidence="3 4">DSM 10105</strain>
    </source>
</reference>
<dbReference type="AlphaFoldDB" id="E6K0Z2"/>
<accession>E6K0Z2</accession>
<evidence type="ECO:0000313" key="4">
    <source>
        <dbReference type="Proteomes" id="UP000004946"/>
    </source>
</evidence>
<evidence type="ECO:0000256" key="2">
    <source>
        <dbReference type="SAM" id="Phobius"/>
    </source>
</evidence>
<dbReference type="Proteomes" id="UP000004946">
    <property type="component" value="Chromosome"/>
</dbReference>
<evidence type="ECO:0000256" key="1">
    <source>
        <dbReference type="SAM" id="MobiDB-lite"/>
    </source>
</evidence>
<dbReference type="InterPro" id="IPR021517">
    <property type="entry name" value="DUF3180"/>
</dbReference>
<keyword evidence="2" id="KW-0472">Membrane</keyword>
<keyword evidence="4" id="KW-1185">Reference proteome</keyword>
<dbReference type="PATRIC" id="fig|864564.6.peg.1233"/>
<name>E6K0Z2_PARDN</name>
<keyword evidence="2" id="KW-1133">Transmembrane helix</keyword>
<evidence type="ECO:0008006" key="5">
    <source>
        <dbReference type="Google" id="ProtNLM"/>
    </source>
</evidence>
<sequence>MKARFTPWWYFVIIFLIGLLAGGVLEFITERSGVSLLGVPWYILVILFVTGLVILLFAYQVRRYTRGDRKEINPNVAVNALIMSKALSLSCSGLAGWYAGQLVMALPRIQLDYYRTAVIQCASAVVVCLLDVVFGIIGEHWCQRPPEDGPENPSQKGKDPLRSYQPPVAAQEGRDR</sequence>
<feature type="transmembrane region" description="Helical" evidence="2">
    <location>
        <begin position="117"/>
        <end position="137"/>
    </location>
</feature>
<protein>
    <recommendedName>
        <fullName evidence="5">DUF3180 domain-containing protein</fullName>
    </recommendedName>
</protein>
<comment type="caution">
    <text evidence="3">The sequence shown here is derived from an EMBL/GenBank/DDBJ whole genome shotgun (WGS) entry which is preliminary data.</text>
</comment>
<dbReference type="KEGG" id="pdo:PSDT_1120"/>
<proteinExistence type="predicted"/>
<dbReference type="eggNOG" id="ENOG5033CMQ">
    <property type="taxonomic scope" value="Bacteria"/>
</dbReference>